<dbReference type="EMBL" id="AP019860">
    <property type="protein sequence ID" value="BBM85437.1"/>
    <property type="molecule type" value="Genomic_DNA"/>
</dbReference>
<keyword evidence="1" id="KW-1133">Transmembrane helix</keyword>
<dbReference type="KEGG" id="uam:UABAM_03804"/>
<evidence type="ECO:0000313" key="3">
    <source>
        <dbReference type="Proteomes" id="UP000326354"/>
    </source>
</evidence>
<accession>A0A5S9IPR2</accession>
<keyword evidence="3" id="KW-1185">Reference proteome</keyword>
<evidence type="ECO:0000256" key="1">
    <source>
        <dbReference type="SAM" id="Phobius"/>
    </source>
</evidence>
<proteinExistence type="predicted"/>
<feature type="transmembrane region" description="Helical" evidence="1">
    <location>
        <begin position="6"/>
        <end position="25"/>
    </location>
</feature>
<organism evidence="2 3">
    <name type="scientific">Uabimicrobium amorphum</name>
    <dbReference type="NCBI Taxonomy" id="2596890"/>
    <lineage>
        <taxon>Bacteria</taxon>
        <taxon>Pseudomonadati</taxon>
        <taxon>Planctomycetota</taxon>
        <taxon>Candidatus Uabimicrobiia</taxon>
        <taxon>Candidatus Uabimicrobiales</taxon>
        <taxon>Candidatus Uabimicrobiaceae</taxon>
        <taxon>Candidatus Uabimicrobium</taxon>
    </lineage>
</organism>
<sequence>MVCFRIFKYYIINLLFVFVCFCISCSNRPQTQVMKLTVRHFVPQVTLPKEIKNFHLQIQNKSKLPTQKVTSDVIASVRKNLPQLQNVEEDEAQLLITLYVEPAKKNVIQKTRTKLKFRNGFASMPIEEKFTYDAFVETYPVRFTFEDREINYIFYQKQLSIPQSNISQLRHFLDPKKHTSQMKWMLNDLDAQAKQATKKSEFKKAISILSELINDVQRIIDKKKQISLQRMHVLGTLYHNRSIILKVLKQNDAVARDKQKAKTIFSFIGNYYDRK</sequence>
<name>A0A5S9IPR2_UABAM</name>
<keyword evidence="1" id="KW-0472">Membrane</keyword>
<dbReference type="Proteomes" id="UP000326354">
    <property type="component" value="Chromosome"/>
</dbReference>
<evidence type="ECO:0000313" key="2">
    <source>
        <dbReference type="EMBL" id="BBM85437.1"/>
    </source>
</evidence>
<reference evidence="2 3" key="1">
    <citation type="submission" date="2019-08" db="EMBL/GenBank/DDBJ databases">
        <title>Complete genome sequence of Candidatus Uab amorphum.</title>
        <authorList>
            <person name="Shiratori T."/>
            <person name="Suzuki S."/>
            <person name="Kakizawa Y."/>
            <person name="Ishida K."/>
        </authorList>
    </citation>
    <scope>NUCLEOTIDE SEQUENCE [LARGE SCALE GENOMIC DNA]</scope>
    <source>
        <strain evidence="2 3">SRT547</strain>
    </source>
</reference>
<protein>
    <submittedName>
        <fullName evidence="2">Uncharacterized protein</fullName>
    </submittedName>
</protein>
<dbReference type="AlphaFoldDB" id="A0A5S9IPR2"/>
<keyword evidence="1" id="KW-0812">Transmembrane</keyword>
<gene>
    <name evidence="2" type="ORF">UABAM_03804</name>
</gene>